<evidence type="ECO:0000256" key="7">
    <source>
        <dbReference type="ARBA" id="ARBA00047599"/>
    </source>
</evidence>
<sequence>MTGKRRRVVIVGAGFGGLAAAKALKATPVDVVVVDRTNHHLFQPLLYQVATAALSATDIAVAARTLLRRQANTAMIMGEVTGVDHKRRCVILSDGSEICYDWLILATGAAYSFFGHPEWSREACVLKSLDDALDIRRRLLCAFEAAERAGPARTVAPTFVVVGGGPTGVEMAGALAEMTRQTLRREFRHTNPESARVILYEAGPRVLSAFPENLSAYAAQALAELGVEVRTGSAVEDIGEGRVRVGGETLETAVILWCAGVAARPAAEWLNVEAARNGAVVVGPDFAVAGHEGVYAIGDVCHYAVGDRPLPALAPVAKQQGRWVGRQIAAVAAGRRSSKTAFRYQDWGTMAVIGRSRAVAVLGGRHLRGVTAWLAWSLVHLMLLVDFRSRLTVYINWTWAWFTRGRGARLITGIRRRSG</sequence>
<evidence type="ECO:0000256" key="3">
    <source>
        <dbReference type="ARBA" id="ARBA00022630"/>
    </source>
</evidence>
<dbReference type="InterPro" id="IPR023753">
    <property type="entry name" value="FAD/NAD-binding_dom"/>
</dbReference>
<protein>
    <recommendedName>
        <fullName evidence="2">NADH:ubiquinone reductase (non-electrogenic)</fullName>
        <ecNumber evidence="2">1.6.5.9</ecNumber>
    </recommendedName>
</protein>
<feature type="domain" description="FAD/NAD(P)-binding" evidence="8">
    <location>
        <begin position="7"/>
        <end position="321"/>
    </location>
</feature>
<dbReference type="PANTHER" id="PTHR43706">
    <property type="entry name" value="NADH DEHYDROGENASE"/>
    <property type="match status" value="1"/>
</dbReference>
<keyword evidence="4" id="KW-0274">FAD</keyword>
<dbReference type="Pfam" id="PF07992">
    <property type="entry name" value="Pyr_redox_2"/>
    <property type="match status" value="1"/>
</dbReference>
<keyword evidence="10" id="KW-1185">Reference proteome</keyword>
<keyword evidence="5" id="KW-0560">Oxidoreductase</keyword>
<dbReference type="Proteomes" id="UP000298216">
    <property type="component" value="Unassembled WGS sequence"/>
</dbReference>
<evidence type="ECO:0000256" key="1">
    <source>
        <dbReference type="ARBA" id="ARBA00005272"/>
    </source>
</evidence>
<evidence type="ECO:0000256" key="2">
    <source>
        <dbReference type="ARBA" id="ARBA00012637"/>
    </source>
</evidence>
<comment type="caution">
    <text evidence="9">The sequence shown here is derived from an EMBL/GenBank/DDBJ whole genome shotgun (WGS) entry which is preliminary data.</text>
</comment>
<evidence type="ECO:0000256" key="6">
    <source>
        <dbReference type="ARBA" id="ARBA00023027"/>
    </source>
</evidence>
<dbReference type="SUPFAM" id="SSF51905">
    <property type="entry name" value="FAD/NAD(P)-binding domain"/>
    <property type="match status" value="1"/>
</dbReference>
<organism evidence="9 10">
    <name type="scientific">Brevundimonas intermedia</name>
    <dbReference type="NCBI Taxonomy" id="74315"/>
    <lineage>
        <taxon>Bacteria</taxon>
        <taxon>Pseudomonadati</taxon>
        <taxon>Pseudomonadota</taxon>
        <taxon>Alphaproteobacteria</taxon>
        <taxon>Caulobacterales</taxon>
        <taxon>Caulobacteraceae</taxon>
        <taxon>Brevundimonas</taxon>
    </lineage>
</organism>
<dbReference type="InterPro" id="IPR045024">
    <property type="entry name" value="NDH-2"/>
</dbReference>
<dbReference type="AlphaFoldDB" id="A0A4Y9S0P3"/>
<evidence type="ECO:0000313" key="10">
    <source>
        <dbReference type="Proteomes" id="UP000298216"/>
    </source>
</evidence>
<evidence type="ECO:0000259" key="8">
    <source>
        <dbReference type="Pfam" id="PF07992"/>
    </source>
</evidence>
<dbReference type="EC" id="1.6.5.9" evidence="2"/>
<proteinExistence type="inferred from homology"/>
<dbReference type="Gene3D" id="3.50.50.100">
    <property type="match status" value="1"/>
</dbReference>
<dbReference type="InterPro" id="IPR036188">
    <property type="entry name" value="FAD/NAD-bd_sf"/>
</dbReference>
<keyword evidence="6" id="KW-0520">NAD</keyword>
<comment type="similarity">
    <text evidence="1">Belongs to the NADH dehydrogenase family.</text>
</comment>
<keyword evidence="3" id="KW-0285">Flavoprotein</keyword>
<gene>
    <name evidence="9" type="ORF">EGY25_03200</name>
</gene>
<comment type="catalytic activity">
    <reaction evidence="7">
        <text>a quinone + NADH + H(+) = a quinol + NAD(+)</text>
        <dbReference type="Rhea" id="RHEA:46160"/>
        <dbReference type="ChEBI" id="CHEBI:15378"/>
        <dbReference type="ChEBI" id="CHEBI:24646"/>
        <dbReference type="ChEBI" id="CHEBI:57540"/>
        <dbReference type="ChEBI" id="CHEBI:57945"/>
        <dbReference type="ChEBI" id="CHEBI:132124"/>
        <dbReference type="EC" id="1.6.5.9"/>
    </reaction>
</comment>
<dbReference type="PRINTS" id="PR00411">
    <property type="entry name" value="PNDRDTASEI"/>
</dbReference>
<evidence type="ECO:0000256" key="4">
    <source>
        <dbReference type="ARBA" id="ARBA00022827"/>
    </source>
</evidence>
<evidence type="ECO:0000256" key="5">
    <source>
        <dbReference type="ARBA" id="ARBA00023002"/>
    </source>
</evidence>
<dbReference type="EMBL" id="SPVH01000002">
    <property type="protein sequence ID" value="TFW14713.1"/>
    <property type="molecule type" value="Genomic_DNA"/>
</dbReference>
<name>A0A4Y9S0P3_9CAUL</name>
<dbReference type="OrthoDB" id="9781621at2"/>
<dbReference type="PRINTS" id="PR00368">
    <property type="entry name" value="FADPNR"/>
</dbReference>
<evidence type="ECO:0000313" key="9">
    <source>
        <dbReference type="EMBL" id="TFW14713.1"/>
    </source>
</evidence>
<dbReference type="PANTHER" id="PTHR43706:SF47">
    <property type="entry name" value="EXTERNAL NADH-UBIQUINONE OXIDOREDUCTASE 1, MITOCHONDRIAL-RELATED"/>
    <property type="match status" value="1"/>
</dbReference>
<reference evidence="9 10" key="1">
    <citation type="submission" date="2019-03" db="EMBL/GenBank/DDBJ databases">
        <title>Draft genome of Brevundimonas sp. a heavy metal resistant soil bacteria.</title>
        <authorList>
            <person name="Soto J."/>
        </authorList>
    </citation>
    <scope>NUCLEOTIDE SEQUENCE [LARGE SCALE GENOMIC DNA]</scope>
    <source>
        <strain evidence="9 10">B-10</strain>
    </source>
</reference>
<accession>A0A4Y9S0P3</accession>
<dbReference type="GO" id="GO:0050136">
    <property type="term" value="F:NADH dehydrogenase (quinone) (non-electrogenic) activity"/>
    <property type="evidence" value="ECO:0007669"/>
    <property type="project" value="UniProtKB-EC"/>
</dbReference>